<dbReference type="PROSITE" id="PS52050">
    <property type="entry name" value="WYL"/>
    <property type="match status" value="1"/>
</dbReference>
<dbReference type="EMBL" id="ATCF01000004">
    <property type="protein sequence ID" value="EPE01994.1"/>
    <property type="molecule type" value="Genomic_DNA"/>
</dbReference>
<comment type="caution">
    <text evidence="1">The sequence shown here is derived from an EMBL/GenBank/DDBJ whole genome shotgun (WGS) entry which is preliminary data.</text>
</comment>
<sequence length="97" mass="10401">MVSVLEDAIRSRRVVTFHYDGLPRIVEPFLIGTTTAGRPALRGFQTGGGSQSGRVPGWHLFSLDKIVGITMTPTTFSGVRDGYNPADKGMSAIGLHV</sequence>
<dbReference type="Proteomes" id="UP000014400">
    <property type="component" value="Unassembled WGS sequence"/>
</dbReference>
<name>S3BL80_9BURK</name>
<protein>
    <recommendedName>
        <fullName evidence="3">WYL domain-containing protein</fullName>
    </recommendedName>
</protein>
<organism evidence="1 2">
    <name type="scientific">Sutterella wadsworthensis HGA0223</name>
    <dbReference type="NCBI Taxonomy" id="1203554"/>
    <lineage>
        <taxon>Bacteria</taxon>
        <taxon>Pseudomonadati</taxon>
        <taxon>Pseudomonadota</taxon>
        <taxon>Betaproteobacteria</taxon>
        <taxon>Burkholderiales</taxon>
        <taxon>Sutterellaceae</taxon>
        <taxon>Sutterella</taxon>
    </lineage>
</organism>
<gene>
    <name evidence="1" type="ORF">HMPREF1476_00230</name>
</gene>
<dbReference type="STRING" id="1203554.HMPREF1476_00230"/>
<proteinExistence type="predicted"/>
<evidence type="ECO:0000313" key="2">
    <source>
        <dbReference type="Proteomes" id="UP000014400"/>
    </source>
</evidence>
<dbReference type="HOGENOM" id="CLU_152989_0_0_4"/>
<reference evidence="1 2" key="1">
    <citation type="submission" date="2013-04" db="EMBL/GenBank/DDBJ databases">
        <title>The Genome Sequence of Sutterella wadsworthensis HGA0223.</title>
        <authorList>
            <consortium name="The Broad Institute Genomics Platform"/>
            <person name="Earl A."/>
            <person name="Ward D."/>
            <person name="Feldgarden M."/>
            <person name="Gevers D."/>
            <person name="Schmidt T.M."/>
            <person name="Dover J."/>
            <person name="Dai D."/>
            <person name="Walker B."/>
            <person name="Young S."/>
            <person name="Zeng Q."/>
            <person name="Gargeya S."/>
            <person name="Fitzgerald M."/>
            <person name="Haas B."/>
            <person name="Abouelleil A."/>
            <person name="Allen A.W."/>
            <person name="Alvarado L."/>
            <person name="Arachchi H.M."/>
            <person name="Berlin A.M."/>
            <person name="Chapman S.B."/>
            <person name="Gainer-Dewar J."/>
            <person name="Goldberg J."/>
            <person name="Griggs A."/>
            <person name="Gujja S."/>
            <person name="Hansen M."/>
            <person name="Howarth C."/>
            <person name="Imamovic A."/>
            <person name="Ireland A."/>
            <person name="Larimer J."/>
            <person name="McCowan C."/>
            <person name="Murphy C."/>
            <person name="Pearson M."/>
            <person name="Poon T.W."/>
            <person name="Priest M."/>
            <person name="Roberts A."/>
            <person name="Saif S."/>
            <person name="Shea T."/>
            <person name="Sisk P."/>
            <person name="Sykes S."/>
            <person name="Wortman J."/>
            <person name="Nusbaum C."/>
            <person name="Birren B."/>
        </authorList>
    </citation>
    <scope>NUCLEOTIDE SEQUENCE [LARGE SCALE GENOMIC DNA]</scope>
    <source>
        <strain evidence="1 2">HGA0223</strain>
    </source>
</reference>
<dbReference type="AlphaFoldDB" id="S3BL80"/>
<keyword evidence="2" id="KW-1185">Reference proteome</keyword>
<accession>S3BL80</accession>
<evidence type="ECO:0008006" key="3">
    <source>
        <dbReference type="Google" id="ProtNLM"/>
    </source>
</evidence>
<evidence type="ECO:0000313" key="1">
    <source>
        <dbReference type="EMBL" id="EPE01994.1"/>
    </source>
</evidence>
<dbReference type="eggNOG" id="COG2378">
    <property type="taxonomic scope" value="Bacteria"/>
</dbReference>